<protein>
    <submittedName>
        <fullName evidence="2">NUDIX hydrolase</fullName>
        <ecNumber evidence="2">3.6.-.-</ecNumber>
    </submittedName>
</protein>
<organism evidence="2 3">
    <name type="scientific">Ponticaulis profundi</name>
    <dbReference type="NCBI Taxonomy" id="2665222"/>
    <lineage>
        <taxon>Bacteria</taxon>
        <taxon>Pseudomonadati</taxon>
        <taxon>Pseudomonadota</taxon>
        <taxon>Alphaproteobacteria</taxon>
        <taxon>Hyphomonadales</taxon>
        <taxon>Hyphomonadaceae</taxon>
        <taxon>Ponticaulis</taxon>
    </lineage>
</organism>
<gene>
    <name evidence="2" type="ORF">ACFQDM_11825</name>
</gene>
<dbReference type="EMBL" id="JBHSSW010000013">
    <property type="protein sequence ID" value="MFC6198775.1"/>
    <property type="molecule type" value="Genomic_DNA"/>
</dbReference>
<keyword evidence="3" id="KW-1185">Reference proteome</keyword>
<dbReference type="Pfam" id="PF00293">
    <property type="entry name" value="NUDIX"/>
    <property type="match status" value="1"/>
</dbReference>
<comment type="caution">
    <text evidence="2">The sequence shown here is derived from an EMBL/GenBank/DDBJ whole genome shotgun (WGS) entry which is preliminary data.</text>
</comment>
<dbReference type="EC" id="3.6.-.-" evidence="2"/>
<dbReference type="PROSITE" id="PS51462">
    <property type="entry name" value="NUDIX"/>
    <property type="match status" value="1"/>
</dbReference>
<feature type="domain" description="Nudix hydrolase" evidence="1">
    <location>
        <begin position="51"/>
        <end position="183"/>
    </location>
</feature>
<evidence type="ECO:0000259" key="1">
    <source>
        <dbReference type="PROSITE" id="PS51462"/>
    </source>
</evidence>
<reference evidence="3" key="1">
    <citation type="journal article" date="2019" name="Int. J. Syst. Evol. Microbiol.">
        <title>The Global Catalogue of Microorganisms (GCM) 10K type strain sequencing project: providing services to taxonomists for standard genome sequencing and annotation.</title>
        <authorList>
            <consortium name="The Broad Institute Genomics Platform"/>
            <consortium name="The Broad Institute Genome Sequencing Center for Infectious Disease"/>
            <person name="Wu L."/>
            <person name="Ma J."/>
        </authorList>
    </citation>
    <scope>NUCLEOTIDE SEQUENCE [LARGE SCALE GENOMIC DNA]</scope>
    <source>
        <strain evidence="3">CGMCC-1.15741</strain>
    </source>
</reference>
<dbReference type="Gene3D" id="3.90.79.10">
    <property type="entry name" value="Nucleoside Triphosphate Pyrophosphohydrolase"/>
    <property type="match status" value="1"/>
</dbReference>
<evidence type="ECO:0000313" key="3">
    <source>
        <dbReference type="Proteomes" id="UP001596303"/>
    </source>
</evidence>
<dbReference type="GO" id="GO:0016787">
    <property type="term" value="F:hydrolase activity"/>
    <property type="evidence" value="ECO:0007669"/>
    <property type="project" value="UniProtKB-KW"/>
</dbReference>
<keyword evidence="2" id="KW-0378">Hydrolase</keyword>
<accession>A0ABW1SB01</accession>
<dbReference type="InterPro" id="IPR015797">
    <property type="entry name" value="NUDIX_hydrolase-like_dom_sf"/>
</dbReference>
<proteinExistence type="predicted"/>
<dbReference type="SUPFAM" id="SSF55811">
    <property type="entry name" value="Nudix"/>
    <property type="match status" value="1"/>
</dbReference>
<evidence type="ECO:0000313" key="2">
    <source>
        <dbReference type="EMBL" id="MFC6198775.1"/>
    </source>
</evidence>
<dbReference type="CDD" id="cd03424">
    <property type="entry name" value="NUDIX_ADPRase_Nudt5_UGPPase_Nudt14"/>
    <property type="match status" value="1"/>
</dbReference>
<name>A0ABW1SB01_9PROT</name>
<dbReference type="Proteomes" id="UP001596303">
    <property type="component" value="Unassembled WGS sequence"/>
</dbReference>
<dbReference type="InterPro" id="IPR000086">
    <property type="entry name" value="NUDIX_hydrolase_dom"/>
</dbReference>
<sequence length="204" mass="23077">MSRVKATKILIFKTARYWNYSTEMNENELLRTPVFNVVERFFKGQQFCLLKNRDWVNVFAFSGPNLWLVEQKRFGGEYLTVEPAGGLVENEQSNKDAAKEELQEELGLVAAEMVHAGSFMPNPGLMNNNCHCYIAIDCEPIVNHSPEEGVKPVSLSSSELKSWLFDTPPVHGLVIASALLVARKASLLRRHHPDWSEAFRALVD</sequence>